<sequence>YTLVYNRIIAKHNDPIEKKPLYHFYPGSFSFSIATVGCNFHCLFCQNADISQMPRDDKKIIGLETTPEEIVADAIAQRAKSISYTYTEPTIYFELAYETAQIAVKKGLKNVFVSNGYMSEEALETIKPYLHAANIDLKSFRDKFYKEICGAKLQPVLDTITRLIKMGIWVEVTTLIIPTVNDSEEELREIARWLYQLNPDIPWHVSRFYPTYRFTHVPSTSIGTVRRAREIGLEEGLHYVYTGNAPGDEGENTYCHNCGKLIIERYGYTITTYNIIEGKCKYCGIKIPGIGM</sequence>
<proteinExistence type="predicted"/>
<comment type="cofactor">
    <cofactor evidence="6">
        <name>[4Fe-4S] cluster</name>
        <dbReference type="ChEBI" id="CHEBI:49883"/>
    </cofactor>
    <text evidence="6">Binds 1 [4Fe-4S] cluster. The cluster is coordinated with 3 cysteines and an exchangeable S-adenosyl-L-methionine.</text>
</comment>
<dbReference type="CDD" id="cd01335">
    <property type="entry name" value="Radical_SAM"/>
    <property type="match status" value="1"/>
</dbReference>
<dbReference type="InterPro" id="IPR016431">
    <property type="entry name" value="Pyrv-formate_lyase-activ_prd"/>
</dbReference>
<dbReference type="InterPro" id="IPR034457">
    <property type="entry name" value="Organic_radical-activating"/>
</dbReference>
<comment type="caution">
    <text evidence="8">The sequence shown here is derived from an EMBL/GenBank/DDBJ whole genome shotgun (WGS) entry which is preliminary data.</text>
</comment>
<dbReference type="PANTHER" id="PTHR30352:SF5">
    <property type="entry name" value="PYRUVATE FORMATE-LYASE 1-ACTIVATING ENZYME"/>
    <property type="match status" value="1"/>
</dbReference>
<feature type="binding site" evidence="6">
    <location>
        <position position="45"/>
    </location>
    <ligand>
        <name>[4Fe-4S] cluster</name>
        <dbReference type="ChEBI" id="CHEBI:49883"/>
        <note>4Fe-4S-S-AdoMet</note>
    </ligand>
</feature>
<dbReference type="InterPro" id="IPR013785">
    <property type="entry name" value="Aldolase_TIM"/>
</dbReference>
<organism evidence="8">
    <name type="scientific">Desulfofervidus auxilii</name>
    <dbReference type="NCBI Taxonomy" id="1621989"/>
    <lineage>
        <taxon>Bacteria</taxon>
        <taxon>Pseudomonadati</taxon>
        <taxon>Thermodesulfobacteriota</taxon>
        <taxon>Candidatus Desulfofervidia</taxon>
        <taxon>Candidatus Desulfofervidales</taxon>
        <taxon>Candidatus Desulfofervidaceae</taxon>
        <taxon>Candidatus Desulfofervidus</taxon>
    </lineage>
</organism>
<dbReference type="InterPro" id="IPR006638">
    <property type="entry name" value="Elp3/MiaA/NifB-like_rSAM"/>
</dbReference>
<dbReference type="InterPro" id="IPR027596">
    <property type="entry name" value="AmmeMemoSam_rS"/>
</dbReference>
<dbReference type="PROSITE" id="PS51918">
    <property type="entry name" value="RADICAL_SAM"/>
    <property type="match status" value="1"/>
</dbReference>
<dbReference type="Pfam" id="PF04055">
    <property type="entry name" value="Radical_SAM"/>
    <property type="match status" value="1"/>
</dbReference>
<gene>
    <name evidence="8" type="primary">amrS</name>
    <name evidence="8" type="ORF">ENG63_04590</name>
</gene>
<dbReference type="PIRSF" id="PIRSF004869">
    <property type="entry name" value="PflX_prd"/>
    <property type="match status" value="1"/>
</dbReference>
<evidence type="ECO:0000256" key="1">
    <source>
        <dbReference type="ARBA" id="ARBA00022485"/>
    </source>
</evidence>
<name>A0A7C0U2P5_DESA2</name>
<evidence type="ECO:0000313" key="8">
    <source>
        <dbReference type="EMBL" id="HDD44122.1"/>
    </source>
</evidence>
<protein>
    <submittedName>
        <fullName evidence="8">AmmeMemoRadiSam system radical SAM enzyme</fullName>
    </submittedName>
</protein>
<accession>A0A7C0U2P5</accession>
<evidence type="ECO:0000256" key="2">
    <source>
        <dbReference type="ARBA" id="ARBA00022691"/>
    </source>
</evidence>
<dbReference type="GO" id="GO:0003824">
    <property type="term" value="F:catalytic activity"/>
    <property type="evidence" value="ECO:0007669"/>
    <property type="project" value="InterPro"/>
</dbReference>
<dbReference type="AlphaFoldDB" id="A0A7C0U2P5"/>
<dbReference type="PANTHER" id="PTHR30352">
    <property type="entry name" value="PYRUVATE FORMATE-LYASE-ACTIVATING ENZYME"/>
    <property type="match status" value="1"/>
</dbReference>
<evidence type="ECO:0000256" key="5">
    <source>
        <dbReference type="ARBA" id="ARBA00023014"/>
    </source>
</evidence>
<evidence type="ECO:0000259" key="7">
    <source>
        <dbReference type="PROSITE" id="PS51918"/>
    </source>
</evidence>
<dbReference type="InterPro" id="IPR058240">
    <property type="entry name" value="rSAM_sf"/>
</dbReference>
<evidence type="ECO:0000256" key="3">
    <source>
        <dbReference type="ARBA" id="ARBA00022723"/>
    </source>
</evidence>
<evidence type="ECO:0000256" key="6">
    <source>
        <dbReference type="PIRSR" id="PIRSR004869-50"/>
    </source>
</evidence>
<dbReference type="NCBIfam" id="TIGR04337">
    <property type="entry name" value="AmmeMemoSam_rS"/>
    <property type="match status" value="1"/>
</dbReference>
<feature type="binding site" evidence="6">
    <location>
        <position position="38"/>
    </location>
    <ligand>
        <name>[4Fe-4S] cluster</name>
        <dbReference type="ChEBI" id="CHEBI:49883"/>
        <note>4Fe-4S-S-AdoMet</note>
    </ligand>
</feature>
<dbReference type="Proteomes" id="UP000886289">
    <property type="component" value="Unassembled WGS sequence"/>
</dbReference>
<dbReference type="SFLD" id="SFLDG01101">
    <property type="entry name" value="Uncharacterised_Radical_SAM_Su"/>
    <property type="match status" value="1"/>
</dbReference>
<keyword evidence="2 6" id="KW-0949">S-adenosyl-L-methionine</keyword>
<dbReference type="SMART" id="SM00729">
    <property type="entry name" value="Elp3"/>
    <property type="match status" value="1"/>
</dbReference>
<dbReference type="EMBL" id="DRBS01000179">
    <property type="protein sequence ID" value="HDD44122.1"/>
    <property type="molecule type" value="Genomic_DNA"/>
</dbReference>
<dbReference type="InterPro" id="IPR007197">
    <property type="entry name" value="rSAM"/>
</dbReference>
<dbReference type="SFLD" id="SFLDS00029">
    <property type="entry name" value="Radical_SAM"/>
    <property type="match status" value="1"/>
</dbReference>
<evidence type="ECO:0000256" key="4">
    <source>
        <dbReference type="ARBA" id="ARBA00023004"/>
    </source>
</evidence>
<dbReference type="SUPFAM" id="SSF102114">
    <property type="entry name" value="Radical SAM enzymes"/>
    <property type="match status" value="1"/>
</dbReference>
<reference evidence="8" key="1">
    <citation type="journal article" date="2020" name="mSystems">
        <title>Genome- and Community-Level Interaction Insights into Carbon Utilization and Element Cycling Functions of Hydrothermarchaeota in Hydrothermal Sediment.</title>
        <authorList>
            <person name="Zhou Z."/>
            <person name="Liu Y."/>
            <person name="Xu W."/>
            <person name="Pan J."/>
            <person name="Luo Z.H."/>
            <person name="Li M."/>
        </authorList>
    </citation>
    <scope>NUCLEOTIDE SEQUENCE [LARGE SCALE GENOMIC DNA]</scope>
    <source>
        <strain evidence="8">HyVt-233</strain>
    </source>
</reference>
<keyword evidence="3 6" id="KW-0479">Metal-binding</keyword>
<feature type="non-terminal residue" evidence="8">
    <location>
        <position position="1"/>
    </location>
</feature>
<keyword evidence="4 6" id="KW-0408">Iron</keyword>
<dbReference type="GO" id="GO:0051539">
    <property type="term" value="F:4 iron, 4 sulfur cluster binding"/>
    <property type="evidence" value="ECO:0007669"/>
    <property type="project" value="UniProtKB-KW"/>
</dbReference>
<feature type="domain" description="Radical SAM core" evidence="7">
    <location>
        <begin position="23"/>
        <end position="234"/>
    </location>
</feature>
<keyword evidence="5 6" id="KW-0411">Iron-sulfur</keyword>
<dbReference type="GO" id="GO:0046872">
    <property type="term" value="F:metal ion binding"/>
    <property type="evidence" value="ECO:0007669"/>
    <property type="project" value="UniProtKB-KW"/>
</dbReference>
<dbReference type="Gene3D" id="3.20.20.70">
    <property type="entry name" value="Aldolase class I"/>
    <property type="match status" value="1"/>
</dbReference>
<feature type="binding site" evidence="6">
    <location>
        <position position="42"/>
    </location>
    <ligand>
        <name>[4Fe-4S] cluster</name>
        <dbReference type="ChEBI" id="CHEBI:49883"/>
        <note>4Fe-4S-S-AdoMet</note>
    </ligand>
</feature>
<keyword evidence="1" id="KW-0004">4Fe-4S</keyword>